<sequence>MATTILLPAPVASSAIRIGQLLTDPLNPDVESFVNEHDSFPLRAPSIQTGFQETISRDGSGRFIERQSHASNATSILIQADQMTHTTLRDPLSAFRYTSRRASSQSYLHKAALRRQPLYFVTATQRITNPRFEAKNDTTLASEKAQVRRQDSGVSLNEQDSDVIYAVELRKVFCRVGSPEEPQRPNDAGYAYKHYKLQGEDELQLAVGFGQPVTVTEFRALVSLASDSDYTDESADSSDFEDEEDEGCMCCASSISNAAYRRY</sequence>
<dbReference type="EMBL" id="ML976656">
    <property type="protein sequence ID" value="KAF1980366.1"/>
    <property type="molecule type" value="Genomic_DNA"/>
</dbReference>
<evidence type="ECO:0000313" key="1">
    <source>
        <dbReference type="EMBL" id="KAF1980366.1"/>
    </source>
</evidence>
<dbReference type="OrthoDB" id="3694634at2759"/>
<keyword evidence="2" id="KW-1185">Reference proteome</keyword>
<dbReference type="Proteomes" id="UP000800036">
    <property type="component" value="Unassembled WGS sequence"/>
</dbReference>
<gene>
    <name evidence="1" type="ORF">BU23DRAFT_7472</name>
</gene>
<accession>A0A6A5VZT6</accession>
<proteinExistence type="predicted"/>
<evidence type="ECO:0000313" key="2">
    <source>
        <dbReference type="Proteomes" id="UP000800036"/>
    </source>
</evidence>
<name>A0A6A5VZT6_9PLEO</name>
<protein>
    <submittedName>
        <fullName evidence="1">Uncharacterized protein</fullName>
    </submittedName>
</protein>
<organism evidence="1 2">
    <name type="scientific">Bimuria novae-zelandiae CBS 107.79</name>
    <dbReference type="NCBI Taxonomy" id="1447943"/>
    <lineage>
        <taxon>Eukaryota</taxon>
        <taxon>Fungi</taxon>
        <taxon>Dikarya</taxon>
        <taxon>Ascomycota</taxon>
        <taxon>Pezizomycotina</taxon>
        <taxon>Dothideomycetes</taxon>
        <taxon>Pleosporomycetidae</taxon>
        <taxon>Pleosporales</taxon>
        <taxon>Massarineae</taxon>
        <taxon>Didymosphaeriaceae</taxon>
        <taxon>Bimuria</taxon>
    </lineage>
</organism>
<dbReference type="AlphaFoldDB" id="A0A6A5VZT6"/>
<reference evidence="1" key="1">
    <citation type="journal article" date="2020" name="Stud. Mycol.">
        <title>101 Dothideomycetes genomes: a test case for predicting lifestyles and emergence of pathogens.</title>
        <authorList>
            <person name="Haridas S."/>
            <person name="Albert R."/>
            <person name="Binder M."/>
            <person name="Bloem J."/>
            <person name="Labutti K."/>
            <person name="Salamov A."/>
            <person name="Andreopoulos B."/>
            <person name="Baker S."/>
            <person name="Barry K."/>
            <person name="Bills G."/>
            <person name="Bluhm B."/>
            <person name="Cannon C."/>
            <person name="Castanera R."/>
            <person name="Culley D."/>
            <person name="Daum C."/>
            <person name="Ezra D."/>
            <person name="Gonzalez J."/>
            <person name="Henrissat B."/>
            <person name="Kuo A."/>
            <person name="Liang C."/>
            <person name="Lipzen A."/>
            <person name="Lutzoni F."/>
            <person name="Magnuson J."/>
            <person name="Mondo S."/>
            <person name="Nolan M."/>
            <person name="Ohm R."/>
            <person name="Pangilinan J."/>
            <person name="Park H.-J."/>
            <person name="Ramirez L."/>
            <person name="Alfaro M."/>
            <person name="Sun H."/>
            <person name="Tritt A."/>
            <person name="Yoshinaga Y."/>
            <person name="Zwiers L.-H."/>
            <person name="Turgeon B."/>
            <person name="Goodwin S."/>
            <person name="Spatafora J."/>
            <person name="Crous P."/>
            <person name="Grigoriev I."/>
        </authorList>
    </citation>
    <scope>NUCLEOTIDE SEQUENCE</scope>
    <source>
        <strain evidence="1">CBS 107.79</strain>
    </source>
</reference>